<accession>A0A811VGZ4</accession>
<name>A0A811VGZ4_CERCA</name>
<dbReference type="Proteomes" id="UP000606786">
    <property type="component" value="Unassembled WGS sequence"/>
</dbReference>
<proteinExistence type="predicted"/>
<evidence type="ECO:0000313" key="2">
    <source>
        <dbReference type="Proteomes" id="UP000606786"/>
    </source>
</evidence>
<reference evidence="1" key="1">
    <citation type="submission" date="2020-11" db="EMBL/GenBank/DDBJ databases">
        <authorList>
            <person name="Whitehead M."/>
        </authorList>
    </citation>
    <scope>NUCLEOTIDE SEQUENCE</scope>
    <source>
        <strain evidence="1">EGII</strain>
    </source>
</reference>
<protein>
    <submittedName>
        <fullName evidence="1">(Mediterranean fruit fly) hypothetical protein</fullName>
    </submittedName>
</protein>
<dbReference type="EMBL" id="CAJHJT010000056">
    <property type="protein sequence ID" value="CAD7015145.1"/>
    <property type="molecule type" value="Genomic_DNA"/>
</dbReference>
<sequence length="84" mass="9915">MTMYYESASLSFLRRTIKFEELKNKESPEQLKKYEDQQIDFMALLDGDLRQRGETLPSTTNTLEPCFALYDDQKRTKGMTNLDH</sequence>
<feature type="non-terminal residue" evidence="1">
    <location>
        <position position="1"/>
    </location>
</feature>
<feature type="non-terminal residue" evidence="1">
    <location>
        <position position="84"/>
    </location>
</feature>
<gene>
    <name evidence="1" type="ORF">CCAP1982_LOCUS23094</name>
</gene>
<evidence type="ECO:0000313" key="1">
    <source>
        <dbReference type="EMBL" id="CAD7015145.1"/>
    </source>
</evidence>
<organism evidence="1 2">
    <name type="scientific">Ceratitis capitata</name>
    <name type="common">Mediterranean fruit fly</name>
    <name type="synonym">Tephritis capitata</name>
    <dbReference type="NCBI Taxonomy" id="7213"/>
    <lineage>
        <taxon>Eukaryota</taxon>
        <taxon>Metazoa</taxon>
        <taxon>Ecdysozoa</taxon>
        <taxon>Arthropoda</taxon>
        <taxon>Hexapoda</taxon>
        <taxon>Insecta</taxon>
        <taxon>Pterygota</taxon>
        <taxon>Neoptera</taxon>
        <taxon>Endopterygota</taxon>
        <taxon>Diptera</taxon>
        <taxon>Brachycera</taxon>
        <taxon>Muscomorpha</taxon>
        <taxon>Tephritoidea</taxon>
        <taxon>Tephritidae</taxon>
        <taxon>Ceratitis</taxon>
        <taxon>Ceratitis</taxon>
    </lineage>
</organism>
<comment type="caution">
    <text evidence="1">The sequence shown here is derived from an EMBL/GenBank/DDBJ whole genome shotgun (WGS) entry which is preliminary data.</text>
</comment>
<dbReference type="AlphaFoldDB" id="A0A811VGZ4"/>
<keyword evidence="2" id="KW-1185">Reference proteome</keyword>